<feature type="compositionally biased region" description="Pro residues" evidence="1">
    <location>
        <begin position="1"/>
        <end position="10"/>
    </location>
</feature>
<evidence type="ECO:0000256" key="1">
    <source>
        <dbReference type="SAM" id="MobiDB-lite"/>
    </source>
</evidence>
<protein>
    <submittedName>
        <fullName evidence="2">Uncharacterized protein</fullName>
    </submittedName>
</protein>
<proteinExistence type="predicted"/>
<keyword evidence="3" id="KW-1185">Reference proteome</keyword>
<comment type="caution">
    <text evidence="2">The sequence shown here is derived from an EMBL/GenBank/DDBJ whole genome shotgun (WGS) entry which is preliminary data.</text>
</comment>
<name>A0ABU1DC38_9HYPH</name>
<sequence>MVTLPPPEGAPRPERRVRDRRVSDRRRAAKASGADLPEPEGPAAPRFSANPVEPIDGAAFRARGRGAGRRKTDRDPSAEAEPATRSASKPHAPLVAQLIATALDLEQTRVKRRGSEKDAVALYSRKAERARRARGEA</sequence>
<feature type="compositionally biased region" description="Basic and acidic residues" evidence="1">
    <location>
        <begin position="11"/>
        <end position="26"/>
    </location>
</feature>
<feature type="region of interest" description="Disordered" evidence="1">
    <location>
        <begin position="1"/>
        <end position="92"/>
    </location>
</feature>
<reference evidence="2" key="1">
    <citation type="submission" date="2020-10" db="EMBL/GenBank/DDBJ databases">
        <authorList>
            <person name="Abbas A."/>
            <person name="Razzaq R."/>
            <person name="Waqas M."/>
            <person name="Abbas N."/>
            <person name="Nielsen T.K."/>
            <person name="Hansen L.H."/>
            <person name="Hussain S."/>
            <person name="Shahid M."/>
        </authorList>
    </citation>
    <scope>NUCLEOTIDE SEQUENCE</scope>
    <source>
        <strain evidence="2">S14</strain>
    </source>
</reference>
<dbReference type="Proteomes" id="UP001181622">
    <property type="component" value="Unassembled WGS sequence"/>
</dbReference>
<evidence type="ECO:0000313" key="3">
    <source>
        <dbReference type="Proteomes" id="UP001181622"/>
    </source>
</evidence>
<evidence type="ECO:0000313" key="2">
    <source>
        <dbReference type="EMBL" id="MDR4305685.1"/>
    </source>
</evidence>
<dbReference type="EMBL" id="JADBEO010000005">
    <property type="protein sequence ID" value="MDR4305685.1"/>
    <property type="molecule type" value="Genomic_DNA"/>
</dbReference>
<organism evidence="2 3">
    <name type="scientific">Chelatococcus sambhunathii</name>
    <dbReference type="NCBI Taxonomy" id="363953"/>
    <lineage>
        <taxon>Bacteria</taxon>
        <taxon>Pseudomonadati</taxon>
        <taxon>Pseudomonadota</taxon>
        <taxon>Alphaproteobacteria</taxon>
        <taxon>Hyphomicrobiales</taxon>
        <taxon>Chelatococcaceae</taxon>
        <taxon>Chelatococcus</taxon>
    </lineage>
</organism>
<dbReference type="RefSeq" id="WP_309388890.1">
    <property type="nucleotide sequence ID" value="NZ_JADBEO010000005.1"/>
</dbReference>
<accession>A0ABU1DC38</accession>
<gene>
    <name evidence="2" type="ORF">IHQ68_03485</name>
</gene>